<comment type="cofactor">
    <cofactor evidence="8">
        <name>Ca(2+)</name>
        <dbReference type="ChEBI" id="CHEBI:29108"/>
    </cofactor>
    <text evidence="8">Binds 1 Ca(2+) ion per dimer.</text>
</comment>
<keyword evidence="4" id="KW-0574">Periplasm</keyword>
<dbReference type="Gene3D" id="1.10.1400.10">
    <property type="match status" value="1"/>
</dbReference>
<dbReference type="InterPro" id="IPR029055">
    <property type="entry name" value="Ntn_hydrolases_N"/>
</dbReference>
<accession>A0A7Z3CAM3</accession>
<dbReference type="CDD" id="cd03747">
    <property type="entry name" value="Ntn_PGA_like"/>
    <property type="match status" value="1"/>
</dbReference>
<reference evidence="9 10" key="1">
    <citation type="submission" date="2018-03" db="EMBL/GenBank/DDBJ databases">
        <title>Complete genome sequence of Pseudomonas fluorescens sp. G7.</title>
        <authorList>
            <person name="Gao C.-H."/>
            <person name="Li Z."/>
            <person name="Cai P."/>
        </authorList>
    </citation>
    <scope>NUCLEOTIDE SEQUENCE [LARGE SCALE GENOMIC DNA]</scope>
    <source>
        <strain evidence="9 10">G7</strain>
    </source>
</reference>
<feature type="binding site" evidence="8">
    <location>
        <position position="461"/>
    </location>
    <ligand>
        <name>Ca(2+)</name>
        <dbReference type="ChEBI" id="CHEBI:29108"/>
    </ligand>
</feature>
<dbReference type="RefSeq" id="WP_169432359.1">
    <property type="nucleotide sequence ID" value="NZ_CP027561.1"/>
</dbReference>
<dbReference type="GO" id="GO:0046872">
    <property type="term" value="F:metal ion binding"/>
    <property type="evidence" value="ECO:0007669"/>
    <property type="project" value="UniProtKB-KW"/>
</dbReference>
<dbReference type="InterPro" id="IPR043146">
    <property type="entry name" value="Penicillin_amidase_N_B-knob"/>
</dbReference>
<dbReference type="InterPro" id="IPR023343">
    <property type="entry name" value="Penicillin_amidase_dom1"/>
</dbReference>
<dbReference type="PANTHER" id="PTHR34218">
    <property type="entry name" value="PEPTIDASE S45 PENICILLIN AMIDASE"/>
    <property type="match status" value="1"/>
</dbReference>
<keyword evidence="5" id="KW-0378">Hydrolase</keyword>
<dbReference type="PANTHER" id="PTHR34218:SF5">
    <property type="entry name" value="PENICILLIN ACYLASE FAMILY PROTEIN"/>
    <property type="match status" value="1"/>
</dbReference>
<protein>
    <submittedName>
        <fullName evidence="9">Penicillin acylase family protein</fullName>
    </submittedName>
</protein>
<dbReference type="InterPro" id="IPR002692">
    <property type="entry name" value="S45"/>
</dbReference>
<evidence type="ECO:0000313" key="10">
    <source>
        <dbReference type="Proteomes" id="UP000501669"/>
    </source>
</evidence>
<feature type="active site" description="Nucleophile" evidence="7">
    <location>
        <position position="253"/>
    </location>
</feature>
<dbReference type="InterPro" id="IPR043147">
    <property type="entry name" value="Penicillin_amidase_A-knob"/>
</dbReference>
<dbReference type="SUPFAM" id="SSF56235">
    <property type="entry name" value="N-terminal nucleophile aminohydrolases (Ntn hydrolases)"/>
    <property type="match status" value="1"/>
</dbReference>
<keyword evidence="8" id="KW-0106">Calcium</keyword>
<keyword evidence="8" id="KW-0479">Metal-binding</keyword>
<evidence type="ECO:0000256" key="2">
    <source>
        <dbReference type="ARBA" id="ARBA00006586"/>
    </source>
</evidence>
<dbReference type="EMBL" id="CP027561">
    <property type="protein sequence ID" value="QJP98178.1"/>
    <property type="molecule type" value="Genomic_DNA"/>
</dbReference>
<evidence type="ECO:0000256" key="4">
    <source>
        <dbReference type="ARBA" id="ARBA00022764"/>
    </source>
</evidence>
<dbReference type="Gene3D" id="3.60.20.10">
    <property type="entry name" value="Glutamine Phosphoribosylpyrophosphate, subunit 1, domain 1"/>
    <property type="match status" value="1"/>
</dbReference>
<evidence type="ECO:0000256" key="1">
    <source>
        <dbReference type="ARBA" id="ARBA00004418"/>
    </source>
</evidence>
<dbReference type="Gene3D" id="1.10.439.10">
    <property type="entry name" value="Penicillin Amidohydrolase, domain 1"/>
    <property type="match status" value="1"/>
</dbReference>
<keyword evidence="3" id="KW-0732">Signal</keyword>
<dbReference type="Gene3D" id="2.30.120.10">
    <property type="match status" value="1"/>
</dbReference>
<feature type="binding site" evidence="8">
    <location>
        <position position="325"/>
    </location>
    <ligand>
        <name>Ca(2+)</name>
        <dbReference type="ChEBI" id="CHEBI:29108"/>
    </ligand>
</feature>
<evidence type="ECO:0000256" key="5">
    <source>
        <dbReference type="ARBA" id="ARBA00022801"/>
    </source>
</evidence>
<dbReference type="Pfam" id="PF01804">
    <property type="entry name" value="Penicil_amidase"/>
    <property type="match status" value="1"/>
</dbReference>
<evidence type="ECO:0000256" key="8">
    <source>
        <dbReference type="PIRSR" id="PIRSR001227-2"/>
    </source>
</evidence>
<dbReference type="AlphaFoldDB" id="A0A7Z3CAM3"/>
<dbReference type="PIRSF" id="PIRSF001227">
    <property type="entry name" value="Pen_acylase"/>
    <property type="match status" value="1"/>
</dbReference>
<gene>
    <name evidence="9" type="ORF">C6Y56_27645</name>
</gene>
<dbReference type="InterPro" id="IPR014395">
    <property type="entry name" value="Pen/GL7ACA/AHL_acylase"/>
</dbReference>
<evidence type="ECO:0000256" key="7">
    <source>
        <dbReference type="PIRSR" id="PIRSR001227-1"/>
    </source>
</evidence>
<evidence type="ECO:0000256" key="6">
    <source>
        <dbReference type="ARBA" id="ARBA00023145"/>
    </source>
</evidence>
<evidence type="ECO:0000256" key="3">
    <source>
        <dbReference type="ARBA" id="ARBA00022729"/>
    </source>
</evidence>
<comment type="subcellular location">
    <subcellularLocation>
        <location evidence="1">Periplasm</location>
    </subcellularLocation>
</comment>
<dbReference type="GO" id="GO:0042597">
    <property type="term" value="C:periplasmic space"/>
    <property type="evidence" value="ECO:0007669"/>
    <property type="project" value="UniProtKB-SubCell"/>
</dbReference>
<proteinExistence type="inferred from homology"/>
<sequence length="803" mass="88607">MKRVFTVLALLIVALLAAGGWYIYSKQPTRQGQVELRNLQGSVTVRYDERGVPHIRAENETDLYRALGYVHAQDRLFQMESMRRLARGELAEVLGPKLLDTDKLFRSLRIRERAASYVAGLDKQSPAWKALQAYLDGINQYQDSHAAPVEFDVLGIPKRPFTAEDSISVAGYMAYSFAAAFRTEPLLTYVRDQLGADYLNVFDLDWQPKGALAKGHASTTPPLAAEDWKDLNALARLSEQALIDNGLPQFEGSNAWVIAGSRSKGGKALLAGDPHIRFSVPSVWYEAQLSAPGFELYGHHQALVPFAFLGHNLDFGWSLTMFQNDDLDLIAEKVNPDNPNQVWYHGQWTDMVSTEQQIAVKGQAPVTLTLRRSPHGPIVNDALGTAAGKTPIAMWWAFLETPNPILEGFYQLNRADTLAKARAAAAKVQAPGLNIVYANAKGDIAWWASALLPKRPAGVKPEFILDGSGNQADKDGYFPFSANPQEENPTRGYIVSANFQPVSPTGMEIPGYYNLADRGQQLNRQLADKNVKWDNDANQKLQLGTTTGYGPRVLAPLLSVLREVVTDSAQLKLVEQLAQWQGDYPLDSVSATVFNQFLYDLADAAMRDELGNDMFETLLSTRVLDAALPRLAANADSPWWDNRNTPGKETRADTVRTAWQASMAHLKQTLGDDASGWQWGKAHTLTHGHPLGQQKPLDRIFNVGPFAAPGSHEVPNNLSAKIGPAPWPVTYGPSTRRLVDFADPAHSLTINPVGQSGVPFDSHYDDQAEAYVDGMYVQAHFSEEEVTANTRSTLKLLPKRTEP</sequence>
<feature type="binding site" evidence="8">
    <location>
        <position position="328"/>
    </location>
    <ligand>
        <name>Ca(2+)</name>
        <dbReference type="ChEBI" id="CHEBI:29108"/>
    </ligand>
</feature>
<dbReference type="GO" id="GO:0016811">
    <property type="term" value="F:hydrolase activity, acting on carbon-nitrogen (but not peptide) bonds, in linear amides"/>
    <property type="evidence" value="ECO:0007669"/>
    <property type="project" value="InterPro"/>
</dbReference>
<organism evidence="9 10">
    <name type="scientific">Pseudomonas fluorescens</name>
    <dbReference type="NCBI Taxonomy" id="294"/>
    <lineage>
        <taxon>Bacteria</taxon>
        <taxon>Pseudomonadati</taxon>
        <taxon>Pseudomonadota</taxon>
        <taxon>Gammaproteobacteria</taxon>
        <taxon>Pseudomonadales</taxon>
        <taxon>Pseudomonadaceae</taxon>
        <taxon>Pseudomonas</taxon>
    </lineage>
</organism>
<dbReference type="Proteomes" id="UP000501669">
    <property type="component" value="Chromosome"/>
</dbReference>
<keyword evidence="6" id="KW-0865">Zymogen</keyword>
<dbReference type="GO" id="GO:0017000">
    <property type="term" value="P:antibiotic biosynthetic process"/>
    <property type="evidence" value="ECO:0007669"/>
    <property type="project" value="InterPro"/>
</dbReference>
<name>A0A7Z3CAM3_PSEFL</name>
<comment type="similarity">
    <text evidence="2">Belongs to the peptidase S45 family.</text>
</comment>
<evidence type="ECO:0000313" key="9">
    <source>
        <dbReference type="EMBL" id="QJP98178.1"/>
    </source>
</evidence>
<feature type="binding site" evidence="8">
    <location>
        <position position="184"/>
    </location>
    <ligand>
        <name>Ca(2+)</name>
        <dbReference type="ChEBI" id="CHEBI:29108"/>
    </ligand>
</feature>